<dbReference type="Pfam" id="PF20703">
    <property type="entry name" value="nSTAND1"/>
    <property type="match status" value="1"/>
</dbReference>
<dbReference type="PROSITE" id="PS50005">
    <property type="entry name" value="TPR"/>
    <property type="match status" value="1"/>
</dbReference>
<evidence type="ECO:0000313" key="3">
    <source>
        <dbReference type="EMBL" id="MFB9471462.1"/>
    </source>
</evidence>
<accession>A0ABV5NMC4</accession>
<name>A0ABV5NMC4_9ACTN</name>
<sequence length="543" mass="60956">MPVTDPQVQPYVGLRPYRRDESALFHGRGREAQEVATLWQAAGLTVLYGASGVGKTSLLHAGVLPLLDPEHADVLPVARIAPRMSKPATRGGNPYVRALLSCWTDRRDLGDLTIAQFLDDRPEQMDRYGDPVPILAAIDQAEEIFHGSPILEKERRVFLDQLAEAVKKHPGLHVLLALREEYLFLVLPHERRIGQGSRSRFHLEALSPEQALQVVHGPLPQTGRTMTPEAAELLIDDLREVHFENEAGETTTIKVDTVEPIQLQVVCSALWESLPPEVVEITEEHALLYAQVEEFLSAFYRRTMAEVAAEHGLPASKLRLWMRKTFITEHGTRNAVYEGLIETEGMPNAIPRTLEDRHLLRAEQRLGIRWYELTHDRLIAPVTRYEAPESYLQEARQAVEERDWDHAHHLAELAERAADVDEAWVRAEAAEVFAWVAHARGDLGSARRYCVEAAGIFSEYQRFDGVARALTKEGLLWLDQNDSVQAIQRIKTALDYAPNDVSVQIALAKALQRSSTPKAAEAIINGLPSDLAQQAWITLHEPD</sequence>
<dbReference type="SUPFAM" id="SSF52540">
    <property type="entry name" value="P-loop containing nucleoside triphosphate hydrolases"/>
    <property type="match status" value="1"/>
</dbReference>
<dbReference type="InterPro" id="IPR019734">
    <property type="entry name" value="TPR_rpt"/>
</dbReference>
<dbReference type="RefSeq" id="WP_379483483.1">
    <property type="nucleotide sequence ID" value="NZ_JBHMCF010000013.1"/>
</dbReference>
<dbReference type="Gene3D" id="1.25.40.10">
    <property type="entry name" value="Tetratricopeptide repeat domain"/>
    <property type="match status" value="1"/>
</dbReference>
<keyword evidence="4" id="KW-1185">Reference proteome</keyword>
<evidence type="ECO:0000256" key="1">
    <source>
        <dbReference type="PROSITE-ProRule" id="PRU00339"/>
    </source>
</evidence>
<dbReference type="EMBL" id="JBHMCF010000013">
    <property type="protein sequence ID" value="MFB9471462.1"/>
    <property type="molecule type" value="Genomic_DNA"/>
</dbReference>
<gene>
    <name evidence="3" type="ORF">ACFFR3_18220</name>
</gene>
<comment type="caution">
    <text evidence="3">The sequence shown here is derived from an EMBL/GenBank/DDBJ whole genome shotgun (WGS) entry which is preliminary data.</text>
</comment>
<dbReference type="InterPro" id="IPR027417">
    <property type="entry name" value="P-loop_NTPase"/>
</dbReference>
<reference evidence="3 4" key="1">
    <citation type="submission" date="2024-09" db="EMBL/GenBank/DDBJ databases">
        <authorList>
            <person name="Sun Q."/>
            <person name="Mori K."/>
        </authorList>
    </citation>
    <scope>NUCLEOTIDE SEQUENCE [LARGE SCALE GENOMIC DNA]</scope>
    <source>
        <strain evidence="3 4">JCM 3324</strain>
    </source>
</reference>
<evidence type="ECO:0000313" key="4">
    <source>
        <dbReference type="Proteomes" id="UP001589568"/>
    </source>
</evidence>
<feature type="domain" description="Novel STAND NTPase 1" evidence="2">
    <location>
        <begin position="10"/>
        <end position="379"/>
    </location>
</feature>
<keyword evidence="1" id="KW-0802">TPR repeat</keyword>
<dbReference type="SUPFAM" id="SSF48452">
    <property type="entry name" value="TPR-like"/>
    <property type="match status" value="1"/>
</dbReference>
<organism evidence="3 4">
    <name type="scientific">Nonomuraea salmonea</name>
    <dbReference type="NCBI Taxonomy" id="46181"/>
    <lineage>
        <taxon>Bacteria</taxon>
        <taxon>Bacillati</taxon>
        <taxon>Actinomycetota</taxon>
        <taxon>Actinomycetes</taxon>
        <taxon>Streptosporangiales</taxon>
        <taxon>Streptosporangiaceae</taxon>
        <taxon>Nonomuraea</taxon>
    </lineage>
</organism>
<dbReference type="InterPro" id="IPR049052">
    <property type="entry name" value="nSTAND1"/>
</dbReference>
<protein>
    <submittedName>
        <fullName evidence="3">Tetratricopeptide repeat protein</fullName>
    </submittedName>
</protein>
<evidence type="ECO:0000259" key="2">
    <source>
        <dbReference type="Pfam" id="PF20703"/>
    </source>
</evidence>
<dbReference type="InterPro" id="IPR011990">
    <property type="entry name" value="TPR-like_helical_dom_sf"/>
</dbReference>
<dbReference type="Proteomes" id="UP001589568">
    <property type="component" value="Unassembled WGS sequence"/>
</dbReference>
<proteinExistence type="predicted"/>
<feature type="repeat" description="TPR" evidence="1">
    <location>
        <begin position="467"/>
        <end position="500"/>
    </location>
</feature>